<feature type="compositionally biased region" description="Basic and acidic residues" evidence="2">
    <location>
        <begin position="77"/>
        <end position="89"/>
    </location>
</feature>
<dbReference type="SMART" id="SM00454">
    <property type="entry name" value="SAM"/>
    <property type="match status" value="1"/>
</dbReference>
<proteinExistence type="predicted"/>
<feature type="domain" description="SAM" evidence="3">
    <location>
        <begin position="308"/>
        <end position="371"/>
    </location>
</feature>
<dbReference type="EMBL" id="JBJQOH010000001">
    <property type="protein sequence ID" value="KAL3699261.1"/>
    <property type="molecule type" value="Genomic_DNA"/>
</dbReference>
<keyword evidence="5" id="KW-1185">Reference proteome</keyword>
<organism evidence="4 5">
    <name type="scientific">Riccia sorocarpa</name>
    <dbReference type="NCBI Taxonomy" id="122646"/>
    <lineage>
        <taxon>Eukaryota</taxon>
        <taxon>Viridiplantae</taxon>
        <taxon>Streptophyta</taxon>
        <taxon>Embryophyta</taxon>
        <taxon>Marchantiophyta</taxon>
        <taxon>Marchantiopsida</taxon>
        <taxon>Marchantiidae</taxon>
        <taxon>Marchantiales</taxon>
        <taxon>Ricciaceae</taxon>
        <taxon>Riccia</taxon>
    </lineage>
</organism>
<dbReference type="PROSITE" id="PS50105">
    <property type="entry name" value="SAM_DOMAIN"/>
    <property type="match status" value="1"/>
</dbReference>
<feature type="compositionally biased region" description="Basic and acidic residues" evidence="2">
    <location>
        <begin position="214"/>
        <end position="238"/>
    </location>
</feature>
<dbReference type="Proteomes" id="UP001633002">
    <property type="component" value="Unassembled WGS sequence"/>
</dbReference>
<feature type="compositionally biased region" description="Basic residues" evidence="2">
    <location>
        <begin position="185"/>
        <end position="195"/>
    </location>
</feature>
<feature type="compositionally biased region" description="Low complexity" evidence="2">
    <location>
        <begin position="43"/>
        <end position="55"/>
    </location>
</feature>
<keyword evidence="1" id="KW-0677">Repeat</keyword>
<feature type="region of interest" description="Disordered" evidence="2">
    <location>
        <begin position="1"/>
        <end position="298"/>
    </location>
</feature>
<evidence type="ECO:0000259" key="3">
    <source>
        <dbReference type="PROSITE" id="PS50105"/>
    </source>
</evidence>
<evidence type="ECO:0000313" key="5">
    <source>
        <dbReference type="Proteomes" id="UP001633002"/>
    </source>
</evidence>
<feature type="compositionally biased region" description="Gly residues" evidence="2">
    <location>
        <begin position="26"/>
        <end position="42"/>
    </location>
</feature>
<dbReference type="Pfam" id="PF00536">
    <property type="entry name" value="SAM_1"/>
    <property type="match status" value="1"/>
</dbReference>
<evidence type="ECO:0000256" key="1">
    <source>
        <dbReference type="ARBA" id="ARBA00022737"/>
    </source>
</evidence>
<dbReference type="AlphaFoldDB" id="A0ABD3I6S4"/>
<gene>
    <name evidence="4" type="ORF">R1sor_017283</name>
</gene>
<evidence type="ECO:0000256" key="2">
    <source>
        <dbReference type="SAM" id="MobiDB-lite"/>
    </source>
</evidence>
<dbReference type="PANTHER" id="PTHR10627">
    <property type="entry name" value="SCP160"/>
    <property type="match status" value="1"/>
</dbReference>
<dbReference type="SUPFAM" id="SSF47769">
    <property type="entry name" value="SAM/Pointed domain"/>
    <property type="match status" value="1"/>
</dbReference>
<comment type="caution">
    <text evidence="4">The sequence shown here is derived from an EMBL/GenBank/DDBJ whole genome shotgun (WGS) entry which is preliminary data.</text>
</comment>
<name>A0ABD3I6S4_9MARC</name>
<reference evidence="4 5" key="1">
    <citation type="submission" date="2024-09" db="EMBL/GenBank/DDBJ databases">
        <title>Chromosome-scale assembly of Riccia sorocarpa.</title>
        <authorList>
            <person name="Paukszto L."/>
        </authorList>
    </citation>
    <scope>NUCLEOTIDE SEQUENCE [LARGE SCALE GENOMIC DNA]</scope>
    <source>
        <strain evidence="4">LP-2024</strain>
        <tissue evidence="4">Aerial parts of the thallus</tissue>
    </source>
</reference>
<protein>
    <recommendedName>
        <fullName evidence="3">SAM domain-containing protein</fullName>
    </recommendedName>
</protein>
<dbReference type="Gene3D" id="1.10.150.50">
    <property type="entry name" value="Transcription Factor, Ets-1"/>
    <property type="match status" value="1"/>
</dbReference>
<dbReference type="CDD" id="cd09487">
    <property type="entry name" value="SAM_superfamily"/>
    <property type="match status" value="1"/>
</dbReference>
<dbReference type="PANTHER" id="PTHR10627:SF69">
    <property type="entry name" value="PROTEIN BICAUDAL C"/>
    <property type="match status" value="1"/>
</dbReference>
<dbReference type="InterPro" id="IPR013761">
    <property type="entry name" value="SAM/pointed_sf"/>
</dbReference>
<dbReference type="InterPro" id="IPR001660">
    <property type="entry name" value="SAM"/>
</dbReference>
<sequence>MPVAMEEWRTTTTSGGSKDESVGGDASTGGGGGGVGGGGDGAGESSKGAGGASAAEPAIPGVTHSKRQRRPSVRLGEIGEQKRDSKTELLGHSGRWMSASFVPRKSTAAANSAAKLPRTRPLANVTKGGDTATRKEGSDEGGGGVTGTKTPPVADNSVATEEDQAGTPSSTGRGNYGAYGDNKKGPKSGKRKRASNIRSTTIAKTLGVVSLNRKAKDLQKVLAEPDAHAKNEGTTRMDMEEDSGAARGAENFEEHAQNGDTEVLGDDDGNGEDSSGRQEGDEPESPGVRDNQMGAVNGASEPVQGMLYLTSGVRGWLSSLGLDKYVDLFEENEVDNDVLPLLTFDDLKEMGIIAVGARRKMFAAIQELNRHS</sequence>
<evidence type="ECO:0000313" key="4">
    <source>
        <dbReference type="EMBL" id="KAL3699261.1"/>
    </source>
</evidence>
<accession>A0ABD3I6S4</accession>